<sequence>MTCLMSLLKACLFQVPSQTSLFTKMTRLRSLWWSNKSSEITLAIRVS</sequence>
<dbReference type="EMBL" id="GBRH01178072">
    <property type="protein sequence ID" value="JAE19824.1"/>
    <property type="molecule type" value="Transcribed_RNA"/>
</dbReference>
<name>A0A0A9G8Q1_ARUDO</name>
<organism evidence="1">
    <name type="scientific">Arundo donax</name>
    <name type="common">Giant reed</name>
    <name type="synonym">Donax arundinaceus</name>
    <dbReference type="NCBI Taxonomy" id="35708"/>
    <lineage>
        <taxon>Eukaryota</taxon>
        <taxon>Viridiplantae</taxon>
        <taxon>Streptophyta</taxon>
        <taxon>Embryophyta</taxon>
        <taxon>Tracheophyta</taxon>
        <taxon>Spermatophyta</taxon>
        <taxon>Magnoliopsida</taxon>
        <taxon>Liliopsida</taxon>
        <taxon>Poales</taxon>
        <taxon>Poaceae</taxon>
        <taxon>PACMAD clade</taxon>
        <taxon>Arundinoideae</taxon>
        <taxon>Arundineae</taxon>
        <taxon>Arundo</taxon>
    </lineage>
</organism>
<protein>
    <submittedName>
        <fullName evidence="1">Uncharacterized protein</fullName>
    </submittedName>
</protein>
<dbReference type="AlphaFoldDB" id="A0A0A9G8Q1"/>
<accession>A0A0A9G8Q1</accession>
<evidence type="ECO:0000313" key="1">
    <source>
        <dbReference type="EMBL" id="JAE19824.1"/>
    </source>
</evidence>
<proteinExistence type="predicted"/>
<reference evidence="1" key="1">
    <citation type="submission" date="2014-09" db="EMBL/GenBank/DDBJ databases">
        <authorList>
            <person name="Magalhaes I.L.F."/>
            <person name="Oliveira U."/>
            <person name="Santos F.R."/>
            <person name="Vidigal T.H.D.A."/>
            <person name="Brescovit A.D."/>
            <person name="Santos A.J."/>
        </authorList>
    </citation>
    <scope>NUCLEOTIDE SEQUENCE</scope>
    <source>
        <tissue evidence="1">Shoot tissue taken approximately 20 cm above the soil surface</tissue>
    </source>
</reference>
<reference evidence="1" key="2">
    <citation type="journal article" date="2015" name="Data Brief">
        <title>Shoot transcriptome of the giant reed, Arundo donax.</title>
        <authorList>
            <person name="Barrero R.A."/>
            <person name="Guerrero F.D."/>
            <person name="Moolhuijzen P."/>
            <person name="Goolsby J.A."/>
            <person name="Tidwell J."/>
            <person name="Bellgard S.E."/>
            <person name="Bellgard M.I."/>
        </authorList>
    </citation>
    <scope>NUCLEOTIDE SEQUENCE</scope>
    <source>
        <tissue evidence="1">Shoot tissue taken approximately 20 cm above the soil surface</tissue>
    </source>
</reference>